<evidence type="ECO:0000313" key="1">
    <source>
        <dbReference type="EMBL" id="KAK7493325.1"/>
    </source>
</evidence>
<dbReference type="Proteomes" id="UP001519460">
    <property type="component" value="Unassembled WGS sequence"/>
</dbReference>
<dbReference type="AlphaFoldDB" id="A0ABD0L1J2"/>
<reference evidence="1 2" key="1">
    <citation type="journal article" date="2023" name="Sci. Data">
        <title>Genome assembly of the Korean intertidal mud-creeper Batillaria attramentaria.</title>
        <authorList>
            <person name="Patra A.K."/>
            <person name="Ho P.T."/>
            <person name="Jun S."/>
            <person name="Lee S.J."/>
            <person name="Kim Y."/>
            <person name="Won Y.J."/>
        </authorList>
    </citation>
    <scope>NUCLEOTIDE SEQUENCE [LARGE SCALE GENOMIC DNA]</scope>
    <source>
        <strain evidence="1">Wonlab-2016</strain>
    </source>
</reference>
<keyword evidence="2" id="KW-1185">Reference proteome</keyword>
<protein>
    <submittedName>
        <fullName evidence="1">Uncharacterized protein</fullName>
    </submittedName>
</protein>
<dbReference type="EMBL" id="JACVVK020000094">
    <property type="protein sequence ID" value="KAK7493325.1"/>
    <property type="molecule type" value="Genomic_DNA"/>
</dbReference>
<evidence type="ECO:0000313" key="2">
    <source>
        <dbReference type="Proteomes" id="UP001519460"/>
    </source>
</evidence>
<organism evidence="1 2">
    <name type="scientific">Batillaria attramentaria</name>
    <dbReference type="NCBI Taxonomy" id="370345"/>
    <lineage>
        <taxon>Eukaryota</taxon>
        <taxon>Metazoa</taxon>
        <taxon>Spiralia</taxon>
        <taxon>Lophotrochozoa</taxon>
        <taxon>Mollusca</taxon>
        <taxon>Gastropoda</taxon>
        <taxon>Caenogastropoda</taxon>
        <taxon>Sorbeoconcha</taxon>
        <taxon>Cerithioidea</taxon>
        <taxon>Batillariidae</taxon>
        <taxon>Batillaria</taxon>
    </lineage>
</organism>
<comment type="caution">
    <text evidence="1">The sequence shown here is derived from an EMBL/GenBank/DDBJ whole genome shotgun (WGS) entry which is preliminary data.</text>
</comment>
<sequence length="100" mass="10555">MPALTGISSDVGRWLSAWAGRRKDYYIAEARMASPRKGQNSVIARLIRPIVVTAVAAVNAGSGDSVSVQLDIGQNCTGNKTVGLRAQTIVSSHACRVSRS</sequence>
<name>A0ABD0L1J2_9CAEN</name>
<accession>A0ABD0L1J2</accession>
<proteinExistence type="predicted"/>
<gene>
    <name evidence="1" type="ORF">BaRGS_00015451</name>
</gene>